<comment type="caution">
    <text evidence="2">The sequence shown here is derived from an EMBL/GenBank/DDBJ whole genome shotgun (WGS) entry which is preliminary data.</text>
</comment>
<name>A0ABW1SKT1_9LACO</name>
<dbReference type="Proteomes" id="UP001596171">
    <property type="component" value="Unassembled WGS sequence"/>
</dbReference>
<feature type="region of interest" description="Disordered" evidence="1">
    <location>
        <begin position="42"/>
        <end position="112"/>
    </location>
</feature>
<dbReference type="RefSeq" id="WP_137615424.1">
    <property type="nucleotide sequence ID" value="NZ_BJDI01000003.1"/>
</dbReference>
<accession>A0ABW1SKT1</accession>
<feature type="compositionally biased region" description="Low complexity" evidence="1">
    <location>
        <begin position="54"/>
        <end position="112"/>
    </location>
</feature>
<organism evidence="2 3">
    <name type="scientific">Lactiplantibacillus nangangensis</name>
    <dbReference type="NCBI Taxonomy" id="2559917"/>
    <lineage>
        <taxon>Bacteria</taxon>
        <taxon>Bacillati</taxon>
        <taxon>Bacillota</taxon>
        <taxon>Bacilli</taxon>
        <taxon>Lactobacillales</taxon>
        <taxon>Lactobacillaceae</taxon>
        <taxon>Lactiplantibacillus</taxon>
    </lineage>
</organism>
<evidence type="ECO:0008006" key="4">
    <source>
        <dbReference type="Google" id="ProtNLM"/>
    </source>
</evidence>
<gene>
    <name evidence="2" type="ORF">ACFP1L_09930</name>
</gene>
<evidence type="ECO:0000313" key="2">
    <source>
        <dbReference type="EMBL" id="MFC6202187.1"/>
    </source>
</evidence>
<dbReference type="EMBL" id="JBHSSE010000018">
    <property type="protein sequence ID" value="MFC6202187.1"/>
    <property type="molecule type" value="Genomic_DNA"/>
</dbReference>
<reference evidence="3" key="1">
    <citation type="journal article" date="2019" name="Int. J. Syst. Evol. Microbiol.">
        <title>The Global Catalogue of Microorganisms (GCM) 10K type strain sequencing project: providing services to taxonomists for standard genome sequencing and annotation.</title>
        <authorList>
            <consortium name="The Broad Institute Genomics Platform"/>
            <consortium name="The Broad Institute Genome Sequencing Center for Infectious Disease"/>
            <person name="Wu L."/>
            <person name="Ma J."/>
        </authorList>
    </citation>
    <scope>NUCLEOTIDE SEQUENCE [LARGE SCALE GENOMIC DNA]</scope>
    <source>
        <strain evidence="3">CCM 8930</strain>
    </source>
</reference>
<keyword evidence="3" id="KW-1185">Reference proteome</keyword>
<evidence type="ECO:0000256" key="1">
    <source>
        <dbReference type="SAM" id="MobiDB-lite"/>
    </source>
</evidence>
<evidence type="ECO:0000313" key="3">
    <source>
        <dbReference type="Proteomes" id="UP001596171"/>
    </source>
</evidence>
<sequence>MKKLIVSTSVLIGVAVLGGGYLLWPNGAQSSTPVATTTMSSAVTKKDTSKANNSQTAQSKAATSSATSASKSTAVASSSSTTQTADSSSDSQSASQATTSSTATSSSTTATSTTSYLTAEQVNDWAWQQVATEYQGTKMTKADFSFNQTRKPDKLVYVEVREANNDQVSHLVATFRVNAQGQLEKQDTTKGADAWDVVAQSYQ</sequence>
<proteinExistence type="predicted"/>
<protein>
    <recommendedName>
        <fullName evidence="4">Extracellular protein</fullName>
    </recommendedName>
</protein>